<dbReference type="PANTHER" id="PTHR43788">
    <property type="entry name" value="DNA2/NAM7 HELICASE FAMILY MEMBER"/>
    <property type="match status" value="1"/>
</dbReference>
<comment type="similarity">
    <text evidence="1">Belongs to the DNA2/NAM7 helicase family.</text>
</comment>
<evidence type="ECO:0000256" key="2">
    <source>
        <dbReference type="ARBA" id="ARBA00022741"/>
    </source>
</evidence>
<evidence type="ECO:0000259" key="7">
    <source>
        <dbReference type="Pfam" id="PF10881"/>
    </source>
</evidence>
<evidence type="ECO:0000256" key="1">
    <source>
        <dbReference type="ARBA" id="ARBA00007913"/>
    </source>
</evidence>
<protein>
    <submittedName>
        <fullName evidence="10">AAA family ATPase</fullName>
    </submittedName>
</protein>
<organism evidence="10 11">
    <name type="scientific">Alistipes hominis</name>
    <dbReference type="NCBI Taxonomy" id="2763015"/>
    <lineage>
        <taxon>Bacteria</taxon>
        <taxon>Pseudomonadati</taxon>
        <taxon>Bacteroidota</taxon>
        <taxon>Bacteroidia</taxon>
        <taxon>Bacteroidales</taxon>
        <taxon>Rikenellaceae</taxon>
        <taxon>Alistipes</taxon>
    </lineage>
</organism>
<dbReference type="RefSeq" id="WP_186965933.1">
    <property type="nucleotide sequence ID" value="NZ_JACOOK010000006.1"/>
</dbReference>
<feature type="domain" description="DUF2726" evidence="7">
    <location>
        <begin position="846"/>
        <end position="915"/>
    </location>
</feature>
<reference evidence="10 11" key="1">
    <citation type="submission" date="2020-08" db="EMBL/GenBank/DDBJ databases">
        <title>Genome public.</title>
        <authorList>
            <person name="Liu C."/>
            <person name="Sun Q."/>
        </authorList>
    </citation>
    <scope>NUCLEOTIDE SEQUENCE [LARGE SCALE GENOMIC DNA]</scope>
    <source>
        <strain evidence="10 11">New-7</strain>
    </source>
</reference>
<comment type="caution">
    <text evidence="10">The sequence shown here is derived from an EMBL/GenBank/DDBJ whole genome shotgun (WGS) entry which is preliminary data.</text>
</comment>
<keyword evidence="5" id="KW-0067">ATP-binding</keyword>
<dbReference type="InterPro" id="IPR041677">
    <property type="entry name" value="DNA2/NAM7_AAA_11"/>
</dbReference>
<dbReference type="Pfam" id="PF13087">
    <property type="entry name" value="AAA_12"/>
    <property type="match status" value="1"/>
</dbReference>
<keyword evidence="3" id="KW-0378">Hydrolase</keyword>
<keyword evidence="11" id="KW-1185">Reference proteome</keyword>
<dbReference type="InterPro" id="IPR027417">
    <property type="entry name" value="P-loop_NTPase"/>
</dbReference>
<dbReference type="CDD" id="cd18808">
    <property type="entry name" value="SF1_C_Upf1"/>
    <property type="match status" value="1"/>
</dbReference>
<evidence type="ECO:0000313" key="10">
    <source>
        <dbReference type="EMBL" id="MBC5617572.1"/>
    </source>
</evidence>
<proteinExistence type="inferred from homology"/>
<dbReference type="Proteomes" id="UP000636891">
    <property type="component" value="Unassembled WGS sequence"/>
</dbReference>
<dbReference type="SUPFAM" id="SSF52540">
    <property type="entry name" value="P-loop containing nucleoside triphosphate hydrolases"/>
    <property type="match status" value="1"/>
</dbReference>
<gene>
    <name evidence="10" type="ORF">H8S08_11190</name>
</gene>
<feature type="domain" description="DNA2/NAM7 helicase-like C-terminal" evidence="9">
    <location>
        <begin position="572"/>
        <end position="731"/>
    </location>
</feature>
<dbReference type="InterPro" id="IPR050534">
    <property type="entry name" value="Coronavir_polyprotein_1ab"/>
</dbReference>
<dbReference type="InterPro" id="IPR024402">
    <property type="entry name" value="DUF2726"/>
</dbReference>
<evidence type="ECO:0000259" key="9">
    <source>
        <dbReference type="Pfam" id="PF13087"/>
    </source>
</evidence>
<dbReference type="InterPro" id="IPR047187">
    <property type="entry name" value="SF1_C_Upf1"/>
</dbReference>
<feature type="domain" description="DNA2/NAM7 helicase helicase" evidence="8">
    <location>
        <begin position="184"/>
        <end position="534"/>
    </location>
</feature>
<evidence type="ECO:0000256" key="6">
    <source>
        <dbReference type="SAM" id="Coils"/>
    </source>
</evidence>
<dbReference type="InterPro" id="IPR041679">
    <property type="entry name" value="DNA2/NAM7-like_C"/>
</dbReference>
<dbReference type="PANTHER" id="PTHR43788:SF8">
    <property type="entry name" value="DNA-BINDING PROTEIN SMUBP-2"/>
    <property type="match status" value="1"/>
</dbReference>
<dbReference type="Gene3D" id="3.40.50.300">
    <property type="entry name" value="P-loop containing nucleotide triphosphate hydrolases"/>
    <property type="match status" value="2"/>
</dbReference>
<evidence type="ECO:0000313" key="11">
    <source>
        <dbReference type="Proteomes" id="UP000636891"/>
    </source>
</evidence>
<name>A0ABR7CPJ7_9BACT</name>
<evidence type="ECO:0000256" key="4">
    <source>
        <dbReference type="ARBA" id="ARBA00022806"/>
    </source>
</evidence>
<evidence type="ECO:0000256" key="3">
    <source>
        <dbReference type="ARBA" id="ARBA00022801"/>
    </source>
</evidence>
<accession>A0ABR7CPJ7</accession>
<dbReference type="EMBL" id="JACOOK010000006">
    <property type="protein sequence ID" value="MBC5617572.1"/>
    <property type="molecule type" value="Genomic_DNA"/>
</dbReference>
<sequence>MAIFKEKITLVYDKTSGRFNDKSAEITSLRTEANYVFITYKNSDREYRYNSENAFTLHLRETIDPVNYDIYIDHELQSDVTVIGYYGSYYAILSTGCYTPRYIAGPRLMLKSNTAKSILAYLREIAEYIDREQPKGDEPGQKFSLSSQFRKIIHAKDNVLSVYLNKIPIKTRTPPETLIYPFDVNTSQKEAVKKTLSHNISIIQGPPGTGKTQSILNLIANLIYQRQSIGIVSNNNSAIENVKYKLNKAGYGFLIAHLGNKDNRQKFFDTLSLDYEPDNSWRQQERTIEASIKKLTWIDHKINVLFLAKEELARLREELPRAKHDRNIFHKTFGIRHLPENYAKLREWHSDKLIAFKTVICNLAERIPLAKLPLYLSCRLKFGRVLARSIKAEGEELCLAIDCLIYDKRIEELERQIPKLESRLKEEDLDALLRTYSELSTAIFKDTLYKRYSAQKKTEFTIDNYQTTEFAEFVERFPVILSTTHSMLSSVSSPLDYLIIDESSQVDVLTASLAFSACRNIVIVGDEQQLPHIVTDSVKKKANELSVHYRIAPEYDYVRNNIIASLRNLYGNTIPTTLLREHYRCNPLIIGFCNRKYYQGKLIVMKEQSINGYDASDYPIRIFRTVEGEHAYDHRNDRQIAMIREEVLPQCRDVPSNEIGIIAPYRKQADAITDKVCKDSGMEADTIHKFQGREKRTIIFSTVANRINDFIDQAEIINVAVSRAIDQFIMVMPHSYELTPGSNIGDLIRYIEHWNPYGSVYSNIISYFDLLHPVYSKKLDEFEKRIKGNSRYLSENICETLLNDILAEDPKYSGFYVRRNYPLYLLTPNKIGLTQREIDFSNNRLAHVDFLIINRCDNSYVLAIEVDGYMYHSRFEQEERDKIKNKVLALNGIELLRISTRGEMEKDKIKKKLQKITTI</sequence>
<keyword evidence="2" id="KW-0547">Nucleotide-binding</keyword>
<dbReference type="Gene3D" id="3.40.960.10">
    <property type="entry name" value="VSR Endonuclease"/>
    <property type="match status" value="1"/>
</dbReference>
<dbReference type="Pfam" id="PF13086">
    <property type="entry name" value="AAA_11"/>
    <property type="match status" value="1"/>
</dbReference>
<feature type="coiled-coil region" evidence="6">
    <location>
        <begin position="403"/>
        <end position="430"/>
    </location>
</feature>
<evidence type="ECO:0000256" key="5">
    <source>
        <dbReference type="ARBA" id="ARBA00022840"/>
    </source>
</evidence>
<evidence type="ECO:0000259" key="8">
    <source>
        <dbReference type="Pfam" id="PF13086"/>
    </source>
</evidence>
<keyword evidence="4" id="KW-0347">Helicase</keyword>
<dbReference type="Pfam" id="PF10881">
    <property type="entry name" value="DUF2726"/>
    <property type="match status" value="1"/>
</dbReference>
<keyword evidence="6" id="KW-0175">Coiled coil</keyword>